<organism evidence="2 3">
    <name type="scientific">Lysobacter hankyongensis</name>
    <dbReference type="NCBI Taxonomy" id="1176535"/>
    <lineage>
        <taxon>Bacteria</taxon>
        <taxon>Pseudomonadati</taxon>
        <taxon>Pseudomonadota</taxon>
        <taxon>Gammaproteobacteria</taxon>
        <taxon>Lysobacterales</taxon>
        <taxon>Lysobacteraceae</taxon>
        <taxon>Lysobacter</taxon>
    </lineage>
</organism>
<keyword evidence="3" id="KW-1185">Reference proteome</keyword>
<dbReference type="EMBL" id="BAABJE010000001">
    <property type="protein sequence ID" value="GAA4782375.1"/>
    <property type="molecule type" value="Genomic_DNA"/>
</dbReference>
<feature type="region of interest" description="Disordered" evidence="1">
    <location>
        <begin position="35"/>
        <end position="69"/>
    </location>
</feature>
<accession>A0ABP9AKL2</accession>
<evidence type="ECO:0000256" key="1">
    <source>
        <dbReference type="SAM" id="MobiDB-lite"/>
    </source>
</evidence>
<evidence type="ECO:0000313" key="2">
    <source>
        <dbReference type="EMBL" id="GAA4782375.1"/>
    </source>
</evidence>
<comment type="caution">
    <text evidence="2">The sequence shown here is derived from an EMBL/GenBank/DDBJ whole genome shotgun (WGS) entry which is preliminary data.</text>
</comment>
<dbReference type="Proteomes" id="UP001499959">
    <property type="component" value="Unassembled WGS sequence"/>
</dbReference>
<proteinExistence type="predicted"/>
<reference evidence="3" key="1">
    <citation type="journal article" date="2019" name="Int. J. Syst. Evol. Microbiol.">
        <title>The Global Catalogue of Microorganisms (GCM) 10K type strain sequencing project: providing services to taxonomists for standard genome sequencing and annotation.</title>
        <authorList>
            <consortium name="The Broad Institute Genomics Platform"/>
            <consortium name="The Broad Institute Genome Sequencing Center for Infectious Disease"/>
            <person name="Wu L."/>
            <person name="Ma J."/>
        </authorList>
    </citation>
    <scope>NUCLEOTIDE SEQUENCE [LARGE SCALE GENOMIC DNA]</scope>
    <source>
        <strain evidence="3">JCM 18204</strain>
    </source>
</reference>
<gene>
    <name evidence="2" type="ORF">GCM10023307_03620</name>
</gene>
<sequence length="69" mass="7159">MTSLQTFDPARMTPAQRRTEAAALLAQGLHRLRGGDAHTAADGAPSPVGLGFGGHPRVHANPAHRSPQA</sequence>
<name>A0ABP9AKL2_9GAMM</name>
<evidence type="ECO:0000313" key="3">
    <source>
        <dbReference type="Proteomes" id="UP001499959"/>
    </source>
</evidence>
<protein>
    <submittedName>
        <fullName evidence="2">Uncharacterized protein</fullName>
    </submittedName>
</protein>